<proteinExistence type="predicted"/>
<name>A0A023BQU4_9FLAO</name>
<keyword evidence="2" id="KW-1185">Reference proteome</keyword>
<accession>A0A023BQU4</accession>
<gene>
    <name evidence="1" type="ORF">ATO12_23560</name>
</gene>
<protein>
    <recommendedName>
        <fullName evidence="3">TfoX N-terminal domain-containing protein</fullName>
    </recommendedName>
</protein>
<comment type="caution">
    <text evidence="1">The sequence shown here is derived from an EMBL/GenBank/DDBJ whole genome shotgun (WGS) entry which is preliminary data.</text>
</comment>
<evidence type="ECO:0000313" key="2">
    <source>
        <dbReference type="Proteomes" id="UP000023541"/>
    </source>
</evidence>
<dbReference type="eggNOG" id="ENOG50337XH">
    <property type="taxonomic scope" value="Bacteria"/>
</dbReference>
<dbReference type="RefSeq" id="WP_034244971.1">
    <property type="nucleotide sequence ID" value="NZ_AQRA01000008.1"/>
</dbReference>
<reference evidence="1 2" key="1">
    <citation type="submission" date="2014-04" db="EMBL/GenBank/DDBJ databases">
        <title>Aquimarina sp. 22II-S11-z7 Genome Sequencing.</title>
        <authorList>
            <person name="Lai Q."/>
        </authorList>
    </citation>
    <scope>NUCLEOTIDE SEQUENCE [LARGE SCALE GENOMIC DNA]</scope>
    <source>
        <strain evidence="1 2">22II-S11-z7</strain>
    </source>
</reference>
<dbReference type="OrthoDB" id="129437at2"/>
<sequence>MWEERLAFYDKLIATNPNFDRKGKTMPYTSVNGHMFSQLNKAGEIGIRLSKEQGVLFMQKHQTTVFKSYGAVMKEYVLVPEKLMEDFELLSSYLNDSYTYAKSLKPKNTKQ</sequence>
<dbReference type="EMBL" id="AQRA01000008">
    <property type="protein sequence ID" value="EZH72432.1"/>
    <property type="molecule type" value="Genomic_DNA"/>
</dbReference>
<organism evidence="1 2">
    <name type="scientific">Aquimarina atlantica</name>
    <dbReference type="NCBI Taxonomy" id="1317122"/>
    <lineage>
        <taxon>Bacteria</taxon>
        <taxon>Pseudomonadati</taxon>
        <taxon>Bacteroidota</taxon>
        <taxon>Flavobacteriia</taxon>
        <taxon>Flavobacteriales</taxon>
        <taxon>Flavobacteriaceae</taxon>
        <taxon>Aquimarina</taxon>
    </lineage>
</organism>
<evidence type="ECO:0000313" key="1">
    <source>
        <dbReference type="EMBL" id="EZH72432.1"/>
    </source>
</evidence>
<dbReference type="AlphaFoldDB" id="A0A023BQU4"/>
<dbReference type="Proteomes" id="UP000023541">
    <property type="component" value="Unassembled WGS sequence"/>
</dbReference>
<evidence type="ECO:0008006" key="3">
    <source>
        <dbReference type="Google" id="ProtNLM"/>
    </source>
</evidence>